<dbReference type="Proteomes" id="UP000007113">
    <property type="component" value="Chromosome"/>
</dbReference>
<dbReference type="STRING" id="682795.AciX8_1489"/>
<accession>G8P0Y4</accession>
<protein>
    <recommendedName>
        <fullName evidence="1">BioF2-like acetyltransferase domain-containing protein</fullName>
    </recommendedName>
</protein>
<dbReference type="Gene3D" id="3.40.630.30">
    <property type="match status" value="1"/>
</dbReference>
<feature type="domain" description="BioF2-like acetyltransferase" evidence="1">
    <location>
        <begin position="193"/>
        <end position="326"/>
    </location>
</feature>
<gene>
    <name evidence="2" type="ordered locus">AciX8_1489</name>
</gene>
<dbReference type="EMBL" id="CP003130">
    <property type="protein sequence ID" value="AEU35831.1"/>
    <property type="molecule type" value="Genomic_DNA"/>
</dbReference>
<sequence length="366" mass="40920">MQKSALELLTVADSERWSTLVVHSATPDVYYLPAYVHATAEIEHTEPVAVVAGQDSCRLLAPLLVRKMTAGVNGSENAPGDVSGIQWSDACSPYGYGGLLPLSNSQTVDADSLRYFFDDLRGWCSSRDLVCCVLRLHPLMNQAEWFLQEEPWQKDLKIDLRGSTVAIDLGRWDDARDCPDGMRKGRRSDLNVARRDLRVTWTSGEDLDVGLNLDRFLALYEQAMENHGAAGFYKFPPEYFSRLASLEQRFSIAFAWLGDQLAGASIFLAGRDYAHYHLAAGNELGMKHKAATLLLVEGAKWARRQGCKLLHLGGGVSPGDSLEDFKRSFGTELYRYAYLVMVTDPERFEQLCQLPNAPWPYNVSRT</sequence>
<dbReference type="Pfam" id="PF13480">
    <property type="entry name" value="Acetyltransf_6"/>
    <property type="match status" value="1"/>
</dbReference>
<proteinExistence type="predicted"/>
<dbReference type="OrthoDB" id="9785911at2"/>
<dbReference type="InterPro" id="IPR038740">
    <property type="entry name" value="BioF2-like_GNAT_dom"/>
</dbReference>
<dbReference type="SUPFAM" id="SSF55729">
    <property type="entry name" value="Acyl-CoA N-acyltransferases (Nat)"/>
    <property type="match status" value="1"/>
</dbReference>
<dbReference type="KEGG" id="gma:AciX8_1489"/>
<dbReference type="AlphaFoldDB" id="G8P0Y4"/>
<reference evidence="2 3" key="1">
    <citation type="submission" date="2011-11" db="EMBL/GenBank/DDBJ databases">
        <title>Complete sequence of Granulicella mallensis MP5ACTX8.</title>
        <authorList>
            <consortium name="US DOE Joint Genome Institute"/>
            <person name="Lucas S."/>
            <person name="Copeland A."/>
            <person name="Lapidus A."/>
            <person name="Cheng J.-F."/>
            <person name="Goodwin L."/>
            <person name="Pitluck S."/>
            <person name="Peters L."/>
            <person name="Lu M."/>
            <person name="Detter J.C."/>
            <person name="Han C."/>
            <person name="Tapia R."/>
            <person name="Land M."/>
            <person name="Hauser L."/>
            <person name="Kyrpides N."/>
            <person name="Ivanova N."/>
            <person name="Mikhailova N."/>
            <person name="Pagani I."/>
            <person name="Rawat S."/>
            <person name="Mannisto M."/>
            <person name="Haggblom M."/>
            <person name="Woyke T."/>
        </authorList>
    </citation>
    <scope>NUCLEOTIDE SEQUENCE [LARGE SCALE GENOMIC DNA]</scope>
    <source>
        <strain evidence="3">ATCC BAA-1857 / DSM 23137 / MP5ACTX8</strain>
    </source>
</reference>
<dbReference type="HOGENOM" id="CLU_055609_0_0_0"/>
<keyword evidence="3" id="KW-1185">Reference proteome</keyword>
<name>G8P0Y4_GRAMM</name>
<dbReference type="eggNOG" id="COG2348">
    <property type="taxonomic scope" value="Bacteria"/>
</dbReference>
<organism evidence="2 3">
    <name type="scientific">Granulicella mallensis (strain ATCC BAA-1857 / DSM 23137 / MP5ACTX8)</name>
    <dbReference type="NCBI Taxonomy" id="682795"/>
    <lineage>
        <taxon>Bacteria</taxon>
        <taxon>Pseudomonadati</taxon>
        <taxon>Acidobacteriota</taxon>
        <taxon>Terriglobia</taxon>
        <taxon>Terriglobales</taxon>
        <taxon>Acidobacteriaceae</taxon>
        <taxon>Granulicella</taxon>
    </lineage>
</organism>
<evidence type="ECO:0000313" key="2">
    <source>
        <dbReference type="EMBL" id="AEU35831.1"/>
    </source>
</evidence>
<evidence type="ECO:0000313" key="3">
    <source>
        <dbReference type="Proteomes" id="UP000007113"/>
    </source>
</evidence>
<dbReference type="RefSeq" id="WP_014264710.1">
    <property type="nucleotide sequence ID" value="NC_016631.1"/>
</dbReference>
<evidence type="ECO:0000259" key="1">
    <source>
        <dbReference type="Pfam" id="PF13480"/>
    </source>
</evidence>
<dbReference type="InterPro" id="IPR016181">
    <property type="entry name" value="Acyl_CoA_acyltransferase"/>
</dbReference>